<sequence>MEKQIVKKLFIVNSFISLTVLLLFHVTANYFFLSDPIGFSTNDVSILSILLAILFLTIGTVLNIVFLFNRNIDPHKYSKTKFVFISSIIVILTTFLLDATYQLFNKDVSLAYSKALFTMFGGAEMDEISLKVFYKMPFFLKNIFSNLISIFLFQLISIYLYSNLFNFNKTTFNNPQ</sequence>
<evidence type="ECO:0000313" key="3">
    <source>
        <dbReference type="Proteomes" id="UP000240608"/>
    </source>
</evidence>
<proteinExistence type="predicted"/>
<reference evidence="2 3" key="1">
    <citation type="submission" date="2018-03" db="EMBL/GenBank/DDBJ databases">
        <title>Cross-interface Injection: A General Nanoliter Liquid Handling Method Applied to Single Cells Genome Amplification Automated Nanoliter Liquid Handling Applied to Single Cell Multiple Displacement Amplification.</title>
        <authorList>
            <person name="Yun J."/>
            <person name="Xu P."/>
            <person name="Xu J."/>
            <person name="Dai X."/>
            <person name="Wang Y."/>
            <person name="Zheng X."/>
            <person name="Cao C."/>
            <person name="Yi Q."/>
            <person name="Zhu Y."/>
            <person name="Wang L."/>
            <person name="Dong Z."/>
            <person name="Huang Y."/>
            <person name="Huang L."/>
            <person name="Du W."/>
        </authorList>
    </citation>
    <scope>NUCLEOTIDE SEQUENCE [LARGE SCALE GENOMIC DNA]</scope>
    <source>
        <strain evidence="2 3">Z-D1-2</strain>
    </source>
</reference>
<keyword evidence="1" id="KW-1133">Transmembrane helix</keyword>
<evidence type="ECO:0000313" key="2">
    <source>
        <dbReference type="EMBL" id="PTB97761.1"/>
    </source>
</evidence>
<protein>
    <submittedName>
        <fullName evidence="2">Uncharacterized protein</fullName>
    </submittedName>
</protein>
<feature type="transmembrane region" description="Helical" evidence="1">
    <location>
        <begin position="9"/>
        <end position="32"/>
    </location>
</feature>
<dbReference type="AlphaFoldDB" id="A0A2T4DV97"/>
<organism evidence="2 3">
    <name type="scientific">Marivirga lumbricoides</name>
    <dbReference type="NCBI Taxonomy" id="1046115"/>
    <lineage>
        <taxon>Bacteria</taxon>
        <taxon>Pseudomonadati</taxon>
        <taxon>Bacteroidota</taxon>
        <taxon>Cytophagia</taxon>
        <taxon>Cytophagales</taxon>
        <taxon>Marivirgaceae</taxon>
        <taxon>Marivirga</taxon>
    </lineage>
</organism>
<feature type="transmembrane region" description="Helical" evidence="1">
    <location>
        <begin position="143"/>
        <end position="161"/>
    </location>
</feature>
<name>A0A2T4DV97_9BACT</name>
<gene>
    <name evidence="2" type="ORF">C9994_01475</name>
</gene>
<feature type="transmembrane region" description="Helical" evidence="1">
    <location>
        <begin position="80"/>
        <end position="104"/>
    </location>
</feature>
<evidence type="ECO:0000256" key="1">
    <source>
        <dbReference type="SAM" id="Phobius"/>
    </source>
</evidence>
<comment type="caution">
    <text evidence="2">The sequence shown here is derived from an EMBL/GenBank/DDBJ whole genome shotgun (WGS) entry which is preliminary data.</text>
</comment>
<feature type="transmembrane region" description="Helical" evidence="1">
    <location>
        <begin position="44"/>
        <end position="68"/>
    </location>
</feature>
<dbReference type="Proteomes" id="UP000240608">
    <property type="component" value="Unassembled WGS sequence"/>
</dbReference>
<keyword evidence="1" id="KW-0472">Membrane</keyword>
<accession>A0A2T4DV97</accession>
<keyword evidence="1" id="KW-0812">Transmembrane</keyword>
<dbReference type="EMBL" id="PYVU01000006">
    <property type="protein sequence ID" value="PTB97761.1"/>
    <property type="molecule type" value="Genomic_DNA"/>
</dbReference>